<name>E9S8V6_RUMAL</name>
<dbReference type="Pfam" id="PF12669">
    <property type="entry name" value="FeoB_associated"/>
    <property type="match status" value="1"/>
</dbReference>
<protein>
    <recommendedName>
        <fullName evidence="4">FeoB-associated Cys-rich membrane protein</fullName>
    </recommendedName>
</protein>
<evidence type="ECO:0000313" key="2">
    <source>
        <dbReference type="EMBL" id="EGC04314.1"/>
    </source>
</evidence>
<keyword evidence="1" id="KW-1133">Transmembrane helix</keyword>
<organism evidence="2 3">
    <name type="scientific">Ruminococcus albus 8</name>
    <dbReference type="NCBI Taxonomy" id="246199"/>
    <lineage>
        <taxon>Bacteria</taxon>
        <taxon>Bacillati</taxon>
        <taxon>Bacillota</taxon>
        <taxon>Clostridia</taxon>
        <taxon>Eubacteriales</taxon>
        <taxon>Oscillospiraceae</taxon>
        <taxon>Ruminococcus</taxon>
    </lineage>
</organism>
<evidence type="ECO:0000256" key="1">
    <source>
        <dbReference type="SAM" id="Phobius"/>
    </source>
</evidence>
<proteinExistence type="predicted"/>
<evidence type="ECO:0008006" key="4">
    <source>
        <dbReference type="Google" id="ProtNLM"/>
    </source>
</evidence>
<keyword evidence="3" id="KW-1185">Reference proteome</keyword>
<feature type="transmembrane region" description="Helical" evidence="1">
    <location>
        <begin position="6"/>
        <end position="25"/>
    </location>
</feature>
<dbReference type="Proteomes" id="UP000004259">
    <property type="component" value="Unassembled WGS sequence"/>
</dbReference>
<dbReference type="eggNOG" id="ENOG5032IW4">
    <property type="taxonomic scope" value="Bacteria"/>
</dbReference>
<evidence type="ECO:0000313" key="3">
    <source>
        <dbReference type="Proteomes" id="UP000004259"/>
    </source>
</evidence>
<dbReference type="AlphaFoldDB" id="E9S8V6"/>
<gene>
    <name evidence="2" type="ORF">CUS_5601</name>
</gene>
<comment type="caution">
    <text evidence="2">The sequence shown here is derived from an EMBL/GenBank/DDBJ whole genome shotgun (WGS) entry which is preliminary data.</text>
</comment>
<dbReference type="EMBL" id="ADKM02000031">
    <property type="protein sequence ID" value="EGC04314.1"/>
    <property type="molecule type" value="Genomic_DNA"/>
</dbReference>
<reference evidence="2 3" key="1">
    <citation type="submission" date="2011-02" db="EMBL/GenBank/DDBJ databases">
        <authorList>
            <person name="Nelson K.E."/>
            <person name="Sutton G."/>
            <person name="Torralba M."/>
            <person name="Durkin S."/>
            <person name="Harkins D."/>
            <person name="Montgomery R."/>
            <person name="Ziemer C."/>
            <person name="Klaassens E."/>
            <person name="Ocuiv P."/>
            <person name="Morrison M."/>
        </authorList>
    </citation>
    <scope>NUCLEOTIDE SEQUENCE [LARGE SCALE GENOMIC DNA]</scope>
    <source>
        <strain evidence="2 3">8</strain>
    </source>
</reference>
<sequence>MTWLAENIMSVVLLAVVALIVFFIVRSKIRAKKSGGCGCGCSGCSGCSCGAGKDKK</sequence>
<dbReference type="STRING" id="246199.CUS_5601"/>
<dbReference type="RefSeq" id="WP_002847468.1">
    <property type="nucleotide sequence ID" value="NZ_ADKM02000031.1"/>
</dbReference>
<keyword evidence="1" id="KW-0472">Membrane</keyword>
<keyword evidence="1" id="KW-0812">Transmembrane</keyword>
<accession>E9S8V6</accession>